<organism evidence="7 8">
    <name type="scientific">Actinidia rufa</name>
    <dbReference type="NCBI Taxonomy" id="165716"/>
    <lineage>
        <taxon>Eukaryota</taxon>
        <taxon>Viridiplantae</taxon>
        <taxon>Streptophyta</taxon>
        <taxon>Embryophyta</taxon>
        <taxon>Tracheophyta</taxon>
        <taxon>Spermatophyta</taxon>
        <taxon>Magnoliopsida</taxon>
        <taxon>eudicotyledons</taxon>
        <taxon>Gunneridae</taxon>
        <taxon>Pentapetalae</taxon>
        <taxon>asterids</taxon>
        <taxon>Ericales</taxon>
        <taxon>Actinidiaceae</taxon>
        <taxon>Actinidia</taxon>
    </lineage>
</organism>
<keyword evidence="8" id="KW-1185">Reference proteome</keyword>
<evidence type="ECO:0000256" key="1">
    <source>
        <dbReference type="ARBA" id="ARBA00004271"/>
    </source>
</evidence>
<protein>
    <recommendedName>
        <fullName evidence="9">EXORDIUM like 2</fullName>
    </recommendedName>
</protein>
<dbReference type="InterPro" id="IPR006766">
    <property type="entry name" value="EXORDIUM-like"/>
</dbReference>
<comment type="subcellular location">
    <subcellularLocation>
        <location evidence="1">Secreted</location>
        <location evidence="1">Extracellular space</location>
        <location evidence="1">Apoplast</location>
    </subcellularLocation>
</comment>
<accession>A0A7J0H8M2</accession>
<dbReference type="OrthoDB" id="2016249at2759"/>
<keyword evidence="4 6" id="KW-0732">Signal</keyword>
<dbReference type="Proteomes" id="UP000585474">
    <property type="component" value="Unassembled WGS sequence"/>
</dbReference>
<evidence type="ECO:0000256" key="5">
    <source>
        <dbReference type="ARBA" id="ARBA00023591"/>
    </source>
</evidence>
<sequence>MLFKSLRLFLLLPFNILIALAIAPVSQALNHTLNQPSSLVPPSTILTYHGGPILNGPSPISIYLIWYGSFYQKDRAPITDFFASFSNPTAKTTTVATWWNTILSYKDKAGNSVSSKIRLAKQLGDVKYSLGKNVKRAQITTYVKNKVDTKLLPSDPNGIYLVLTSKDVVVEQFCMNSCGFHSSIVTSTKRRVVYAHVGDPAVQCPGLCAWPYAIPAYGPPGLALVAPNGIGADGIIMNIATVLAGATTNPFMSGHFQGNALAPLEAVTACPGIFGAGAYPGYPGDLKVDQMSKASYNAYGVNGRKFLLPAMWDPVQINCKVVT</sequence>
<dbReference type="PANTHER" id="PTHR31279">
    <property type="entry name" value="PROTEIN EXORDIUM-LIKE 5"/>
    <property type="match status" value="1"/>
</dbReference>
<reference evidence="7 8" key="1">
    <citation type="submission" date="2019-07" db="EMBL/GenBank/DDBJ databases">
        <title>De Novo Assembly of kiwifruit Actinidia rufa.</title>
        <authorList>
            <person name="Sugita-Konishi S."/>
            <person name="Sato K."/>
            <person name="Mori E."/>
            <person name="Abe Y."/>
            <person name="Kisaki G."/>
            <person name="Hamano K."/>
            <person name="Suezawa K."/>
            <person name="Otani M."/>
            <person name="Fukuda T."/>
            <person name="Manabe T."/>
            <person name="Gomi K."/>
            <person name="Tabuchi M."/>
            <person name="Akimitsu K."/>
            <person name="Kataoka I."/>
        </authorList>
    </citation>
    <scope>NUCLEOTIDE SEQUENCE [LARGE SCALE GENOMIC DNA]</scope>
    <source>
        <strain evidence="8">cv. Fuchu</strain>
    </source>
</reference>
<dbReference type="PANTHER" id="PTHR31279:SF58">
    <property type="entry name" value="PROTEIN EXORDIUM-LIKE 2"/>
    <property type="match status" value="1"/>
</dbReference>
<evidence type="ECO:0008006" key="9">
    <source>
        <dbReference type="Google" id="ProtNLM"/>
    </source>
</evidence>
<comment type="caution">
    <text evidence="7">The sequence shown here is derived from an EMBL/GenBank/DDBJ whole genome shotgun (WGS) entry which is preliminary data.</text>
</comment>
<evidence type="ECO:0000256" key="2">
    <source>
        <dbReference type="ARBA" id="ARBA00022523"/>
    </source>
</evidence>
<name>A0A7J0H8M2_9ERIC</name>
<gene>
    <name evidence="7" type="ORF">Acr_28g0000830</name>
</gene>
<feature type="signal peptide" evidence="6">
    <location>
        <begin position="1"/>
        <end position="28"/>
    </location>
</feature>
<evidence type="ECO:0000256" key="6">
    <source>
        <dbReference type="SAM" id="SignalP"/>
    </source>
</evidence>
<dbReference type="EMBL" id="BJWL01000028">
    <property type="protein sequence ID" value="GFZ19378.1"/>
    <property type="molecule type" value="Genomic_DNA"/>
</dbReference>
<proteinExistence type="inferred from homology"/>
<feature type="chain" id="PRO_5029754308" description="EXORDIUM like 2" evidence="6">
    <location>
        <begin position="29"/>
        <end position="323"/>
    </location>
</feature>
<evidence type="ECO:0000313" key="7">
    <source>
        <dbReference type="EMBL" id="GFZ19378.1"/>
    </source>
</evidence>
<dbReference type="Pfam" id="PF04674">
    <property type="entry name" value="Phi_1"/>
    <property type="match status" value="1"/>
</dbReference>
<evidence type="ECO:0000256" key="4">
    <source>
        <dbReference type="ARBA" id="ARBA00022729"/>
    </source>
</evidence>
<keyword evidence="2" id="KW-0052">Apoplast</keyword>
<dbReference type="GO" id="GO:0048046">
    <property type="term" value="C:apoplast"/>
    <property type="evidence" value="ECO:0007669"/>
    <property type="project" value="UniProtKB-SubCell"/>
</dbReference>
<evidence type="ECO:0000256" key="3">
    <source>
        <dbReference type="ARBA" id="ARBA00022525"/>
    </source>
</evidence>
<keyword evidence="3" id="KW-0964">Secreted</keyword>
<comment type="similarity">
    <text evidence="5">Belongs to the EXORDIUM family.</text>
</comment>
<evidence type="ECO:0000313" key="8">
    <source>
        <dbReference type="Proteomes" id="UP000585474"/>
    </source>
</evidence>
<dbReference type="AlphaFoldDB" id="A0A7J0H8M2"/>